<evidence type="ECO:0000313" key="2">
    <source>
        <dbReference type="EMBL" id="TFY72377.1"/>
    </source>
</evidence>
<dbReference type="InterPro" id="IPR001810">
    <property type="entry name" value="F-box_dom"/>
</dbReference>
<evidence type="ECO:0000313" key="3">
    <source>
        <dbReference type="Proteomes" id="UP000298327"/>
    </source>
</evidence>
<feature type="domain" description="F-box" evidence="1">
    <location>
        <begin position="69"/>
        <end position="129"/>
    </location>
</feature>
<dbReference type="AlphaFoldDB" id="A0A4Y9ZEH1"/>
<organism evidence="2 3">
    <name type="scientific">Dentipellis fragilis</name>
    <dbReference type="NCBI Taxonomy" id="205917"/>
    <lineage>
        <taxon>Eukaryota</taxon>
        <taxon>Fungi</taxon>
        <taxon>Dikarya</taxon>
        <taxon>Basidiomycota</taxon>
        <taxon>Agaricomycotina</taxon>
        <taxon>Agaricomycetes</taxon>
        <taxon>Russulales</taxon>
        <taxon>Hericiaceae</taxon>
        <taxon>Dentipellis</taxon>
    </lineage>
</organism>
<dbReference type="Gene3D" id="1.20.1280.50">
    <property type="match status" value="1"/>
</dbReference>
<keyword evidence="3" id="KW-1185">Reference proteome</keyword>
<gene>
    <name evidence="2" type="ORF">EVG20_g629</name>
</gene>
<sequence>MSISNPAVSASEYWRSAEEQRFAHLPKSPNRSWAKHSADVKKTLDLEMDAVSMVMCSLRTRFNAIAHVNRLPPEVLVHVFSLLQEEDPPRIIAEYGKPTRVFFGWIEVTYICRQWRSTALGHASLWSNIPFSIGPQWTEESLRRSQAAPIFLAYSSNREKEMDIGAMLEHHLSHVRNLWIDWKREGPYGIFPSLCDAAPVLETAELTNLQTLSDHTPVPSLPEDLFAHTAPRLRYLRTYRFGIQWSSLTFRSITELHIICWSNDSDRPILSAGQQNIRDVVAALARMPALEVLWLDRALPPLATAPSPSPSQATHLNLPVVPAGLPKLRTLRLVDGVAECAAMLKHIATPPTTEPSITCVLDVANGHSAELILPWLAACAATASTRALSVLDLSIGFEMTMWDSASPDDPLMTWMTRRYAFKMTLMGLPGDATRIAQLAVFAGVLPLADLELIVVEYESAFSALEWLEGFGRCAKVCEVVVKKAAAASLCEALMLGNPAGGPLFPALKHLTLQDIDIENSGLGETLLKWLRIRQNITIPVQRINIKDCHVRRATIERIKEEVPEVCWDDEGDGEEEEDEDLGVP</sequence>
<name>A0A4Y9ZEH1_9AGAM</name>
<dbReference type="Pfam" id="PF12937">
    <property type="entry name" value="F-box-like"/>
    <property type="match status" value="1"/>
</dbReference>
<proteinExistence type="predicted"/>
<dbReference type="OrthoDB" id="2269034at2759"/>
<dbReference type="EMBL" id="SEOQ01000016">
    <property type="protein sequence ID" value="TFY72377.1"/>
    <property type="molecule type" value="Genomic_DNA"/>
</dbReference>
<accession>A0A4Y9ZEH1</accession>
<comment type="caution">
    <text evidence="2">The sequence shown here is derived from an EMBL/GenBank/DDBJ whole genome shotgun (WGS) entry which is preliminary data.</text>
</comment>
<reference evidence="2 3" key="1">
    <citation type="submission" date="2019-02" db="EMBL/GenBank/DDBJ databases">
        <title>Genome sequencing of the rare red list fungi Dentipellis fragilis.</title>
        <authorList>
            <person name="Buettner E."/>
            <person name="Kellner H."/>
        </authorList>
    </citation>
    <scope>NUCLEOTIDE SEQUENCE [LARGE SCALE GENOMIC DNA]</scope>
    <source>
        <strain evidence="2 3">DSM 105465</strain>
    </source>
</reference>
<protein>
    <recommendedName>
        <fullName evidence="1">F-box domain-containing protein</fullName>
    </recommendedName>
</protein>
<evidence type="ECO:0000259" key="1">
    <source>
        <dbReference type="Pfam" id="PF12937"/>
    </source>
</evidence>
<dbReference type="Proteomes" id="UP000298327">
    <property type="component" value="Unassembled WGS sequence"/>
</dbReference>